<protein>
    <recommendedName>
        <fullName evidence="5">DUF5596 domain-containing protein</fullName>
    </recommendedName>
</protein>
<dbReference type="KEGG" id="blau:DQQ01_04455"/>
<dbReference type="Gene3D" id="3.40.630.120">
    <property type="match status" value="1"/>
</dbReference>
<dbReference type="EMBL" id="CP030280">
    <property type="protein sequence ID" value="AWY97523.1"/>
    <property type="molecule type" value="Genomic_DNA"/>
</dbReference>
<name>A0A2Z4U931_9FIRM</name>
<evidence type="ECO:0000259" key="2">
    <source>
        <dbReference type="Pfam" id="PF18164"/>
    </source>
</evidence>
<dbReference type="InterPro" id="IPR041273">
    <property type="entry name" value="NAT_N"/>
</dbReference>
<evidence type="ECO:0008006" key="5">
    <source>
        <dbReference type="Google" id="ProtNLM"/>
    </source>
</evidence>
<dbReference type="Pfam" id="PF18164">
    <property type="entry name" value="GNAT_C"/>
    <property type="match status" value="1"/>
</dbReference>
<gene>
    <name evidence="3" type="ORF">DQQ01_04455</name>
</gene>
<organism evidence="3 4">
    <name type="scientific">Blautia argi</name>
    <dbReference type="NCBI Taxonomy" id="1912897"/>
    <lineage>
        <taxon>Bacteria</taxon>
        <taxon>Bacillati</taxon>
        <taxon>Bacillota</taxon>
        <taxon>Clostridia</taxon>
        <taxon>Lachnospirales</taxon>
        <taxon>Lachnospiraceae</taxon>
        <taxon>Blautia</taxon>
    </lineage>
</organism>
<dbReference type="RefSeq" id="WP_111918741.1">
    <property type="nucleotide sequence ID" value="NZ_CP030280.1"/>
</dbReference>
<evidence type="ECO:0000259" key="1">
    <source>
        <dbReference type="Pfam" id="PF18082"/>
    </source>
</evidence>
<dbReference type="AlphaFoldDB" id="A0A2Z4U931"/>
<dbReference type="Pfam" id="PF18082">
    <property type="entry name" value="NAT_N"/>
    <property type="match status" value="1"/>
</dbReference>
<keyword evidence="4" id="KW-1185">Reference proteome</keyword>
<feature type="domain" description="N-acyltransferase N-terminal" evidence="1">
    <location>
        <begin position="5"/>
        <end position="133"/>
    </location>
</feature>
<proteinExistence type="predicted"/>
<feature type="domain" description="GNAT-like C-terminal" evidence="2">
    <location>
        <begin position="135"/>
        <end position="274"/>
    </location>
</feature>
<evidence type="ECO:0000313" key="3">
    <source>
        <dbReference type="EMBL" id="AWY97523.1"/>
    </source>
</evidence>
<sequence length="276" mass="32070">MKTWREIAALLAFPKEALEELEIAANPNSEDLEALLNGDFQKQVTKLVNPHCWEAARESLKEVLQPDKSGLKMLLVMLTACGYTYEAYREKGIEDSIFVETMNCFPRFVNEHKVSYGNYGFDRDFWTERQLSMQLFRLGELEYEMCRQGEEKTISVHIPSDADISRDKVEVSFKLAQEFFETYYPEYAQAEYTCYSWLLSPALTELLPAHSRILEFQSFFEIEREDTNSNAVLEWVFKRKGNTLQELPEDTSLQKKMKAYLLSSGKVGEAFGRLHK</sequence>
<accession>A0A2Z4U931</accession>
<dbReference type="OrthoDB" id="2139859at2"/>
<evidence type="ECO:0000313" key="4">
    <source>
        <dbReference type="Proteomes" id="UP000250003"/>
    </source>
</evidence>
<dbReference type="Proteomes" id="UP000250003">
    <property type="component" value="Chromosome"/>
</dbReference>
<reference evidence="4" key="1">
    <citation type="submission" date="2018-06" db="EMBL/GenBank/DDBJ databases">
        <title>Description of Blautia argi sp. nov., a new anaerobic isolated from dog feces.</title>
        <authorList>
            <person name="Chang Y.-H."/>
            <person name="Paek J."/>
            <person name="Shin Y."/>
        </authorList>
    </citation>
    <scope>NUCLEOTIDE SEQUENCE [LARGE SCALE GENOMIC DNA]</scope>
    <source>
        <strain evidence="4">KCTC 15426</strain>
    </source>
</reference>
<dbReference type="InterPro" id="IPR041644">
    <property type="entry name" value="GNAT_C"/>
</dbReference>